<dbReference type="AlphaFoldDB" id="A0A0A8Z5I0"/>
<dbReference type="EMBL" id="GBRH01264942">
    <property type="protein sequence ID" value="JAD32953.1"/>
    <property type="molecule type" value="Transcribed_RNA"/>
</dbReference>
<sequence>MCMVAVWGGSHPLGLTLFPASGGVCGEKAAESLPTISVCVGSLRAVASSSSCFSLFSC</sequence>
<reference evidence="1" key="2">
    <citation type="journal article" date="2015" name="Data Brief">
        <title>Shoot transcriptome of the giant reed, Arundo donax.</title>
        <authorList>
            <person name="Barrero R.A."/>
            <person name="Guerrero F.D."/>
            <person name="Moolhuijzen P."/>
            <person name="Goolsby J.A."/>
            <person name="Tidwell J."/>
            <person name="Bellgard S.E."/>
            <person name="Bellgard M.I."/>
        </authorList>
    </citation>
    <scope>NUCLEOTIDE SEQUENCE</scope>
    <source>
        <tissue evidence="1">Shoot tissue taken approximately 20 cm above the soil surface</tissue>
    </source>
</reference>
<protein>
    <submittedName>
        <fullName evidence="1">Uncharacterized protein</fullName>
    </submittedName>
</protein>
<proteinExistence type="predicted"/>
<evidence type="ECO:0000313" key="1">
    <source>
        <dbReference type="EMBL" id="JAD32953.1"/>
    </source>
</evidence>
<reference evidence="1" key="1">
    <citation type="submission" date="2014-09" db="EMBL/GenBank/DDBJ databases">
        <authorList>
            <person name="Magalhaes I.L.F."/>
            <person name="Oliveira U."/>
            <person name="Santos F.R."/>
            <person name="Vidigal T.H.D.A."/>
            <person name="Brescovit A.D."/>
            <person name="Santos A.J."/>
        </authorList>
    </citation>
    <scope>NUCLEOTIDE SEQUENCE</scope>
    <source>
        <tissue evidence="1">Shoot tissue taken approximately 20 cm above the soil surface</tissue>
    </source>
</reference>
<name>A0A0A8Z5I0_ARUDO</name>
<organism evidence="1">
    <name type="scientific">Arundo donax</name>
    <name type="common">Giant reed</name>
    <name type="synonym">Donax arundinaceus</name>
    <dbReference type="NCBI Taxonomy" id="35708"/>
    <lineage>
        <taxon>Eukaryota</taxon>
        <taxon>Viridiplantae</taxon>
        <taxon>Streptophyta</taxon>
        <taxon>Embryophyta</taxon>
        <taxon>Tracheophyta</taxon>
        <taxon>Spermatophyta</taxon>
        <taxon>Magnoliopsida</taxon>
        <taxon>Liliopsida</taxon>
        <taxon>Poales</taxon>
        <taxon>Poaceae</taxon>
        <taxon>PACMAD clade</taxon>
        <taxon>Arundinoideae</taxon>
        <taxon>Arundineae</taxon>
        <taxon>Arundo</taxon>
    </lineage>
</organism>
<accession>A0A0A8Z5I0</accession>